<evidence type="ECO:0000256" key="3">
    <source>
        <dbReference type="ARBA" id="ARBA00022692"/>
    </source>
</evidence>
<feature type="transmembrane region" description="Helical" evidence="6">
    <location>
        <begin position="183"/>
        <end position="208"/>
    </location>
</feature>
<evidence type="ECO:0000313" key="7">
    <source>
        <dbReference type="EMBL" id="AIY41537.1"/>
    </source>
</evidence>
<dbReference type="PANTHER" id="PTHR30086:SF20">
    <property type="entry name" value="ARGININE EXPORTER PROTEIN ARGO-RELATED"/>
    <property type="match status" value="1"/>
</dbReference>
<feature type="transmembrane region" description="Helical" evidence="6">
    <location>
        <begin position="142"/>
        <end position="163"/>
    </location>
</feature>
<feature type="transmembrane region" description="Helical" evidence="6">
    <location>
        <begin position="220"/>
        <end position="237"/>
    </location>
</feature>
<accession>A0A0A1FFA9</accession>
<dbReference type="AlphaFoldDB" id="A0A0A1FFA9"/>
<feature type="transmembrane region" description="Helical" evidence="6">
    <location>
        <begin position="35"/>
        <end position="58"/>
    </location>
</feature>
<organism evidence="7 8">
    <name type="scientific">Collimonas arenae</name>
    <dbReference type="NCBI Taxonomy" id="279058"/>
    <lineage>
        <taxon>Bacteria</taxon>
        <taxon>Pseudomonadati</taxon>
        <taxon>Pseudomonadota</taxon>
        <taxon>Betaproteobacteria</taxon>
        <taxon>Burkholderiales</taxon>
        <taxon>Oxalobacteraceae</taxon>
        <taxon>Collimonas</taxon>
    </lineage>
</organism>
<dbReference type="Proteomes" id="UP000030302">
    <property type="component" value="Chromosome"/>
</dbReference>
<keyword evidence="4 6" id="KW-1133">Transmembrane helix</keyword>
<evidence type="ECO:0000256" key="2">
    <source>
        <dbReference type="ARBA" id="ARBA00022475"/>
    </source>
</evidence>
<name>A0A0A1FFA9_9BURK</name>
<evidence type="ECO:0000256" key="4">
    <source>
        <dbReference type="ARBA" id="ARBA00022989"/>
    </source>
</evidence>
<evidence type="ECO:0000256" key="6">
    <source>
        <dbReference type="SAM" id="Phobius"/>
    </source>
</evidence>
<dbReference type="STRING" id="279058.LT85_2379"/>
<protein>
    <submittedName>
        <fullName evidence="7">Putative threonine efflux protein</fullName>
    </submittedName>
</protein>
<keyword evidence="8" id="KW-1185">Reference proteome</keyword>
<reference evidence="8" key="1">
    <citation type="journal article" date="2014" name="Soil Biol. Biochem.">
        <title>Structure and function of bacterial communities in ageing soils: Insights from the Mendocino ecological staircase.</title>
        <authorList>
            <person name="Uroz S."/>
            <person name="Tech J.J."/>
            <person name="Sawaya N.A."/>
            <person name="Frey-Klett P."/>
            <person name="Leveau J.H.J."/>
        </authorList>
    </citation>
    <scope>NUCLEOTIDE SEQUENCE [LARGE SCALE GENOMIC DNA]</scope>
    <source>
        <strain evidence="8">Cal35</strain>
    </source>
</reference>
<keyword evidence="5 6" id="KW-0472">Membrane</keyword>
<proteinExistence type="predicted"/>
<dbReference type="HOGENOM" id="CLU_079569_3_2_4"/>
<feature type="transmembrane region" description="Helical" evidence="6">
    <location>
        <begin position="70"/>
        <end position="98"/>
    </location>
</feature>
<feature type="transmembrane region" description="Helical" evidence="6">
    <location>
        <begin position="104"/>
        <end position="121"/>
    </location>
</feature>
<evidence type="ECO:0000313" key="8">
    <source>
        <dbReference type="Proteomes" id="UP000030302"/>
    </source>
</evidence>
<dbReference type="GO" id="GO:0015171">
    <property type="term" value="F:amino acid transmembrane transporter activity"/>
    <property type="evidence" value="ECO:0007669"/>
    <property type="project" value="TreeGrafter"/>
</dbReference>
<dbReference type="PANTHER" id="PTHR30086">
    <property type="entry name" value="ARGININE EXPORTER PROTEIN ARGO"/>
    <property type="match status" value="1"/>
</dbReference>
<dbReference type="KEGG" id="care:LT85_2379"/>
<evidence type="ECO:0000256" key="1">
    <source>
        <dbReference type="ARBA" id="ARBA00004651"/>
    </source>
</evidence>
<gene>
    <name evidence="7" type="ORF">LT85_2379</name>
</gene>
<comment type="subcellular location">
    <subcellularLocation>
        <location evidence="1">Cell membrane</location>
        <topology evidence="1">Multi-pass membrane protein</topology>
    </subcellularLocation>
</comment>
<dbReference type="Pfam" id="PF01810">
    <property type="entry name" value="LysE"/>
    <property type="match status" value="1"/>
</dbReference>
<dbReference type="InterPro" id="IPR001123">
    <property type="entry name" value="LeuE-type"/>
</dbReference>
<dbReference type="PIRSF" id="PIRSF006324">
    <property type="entry name" value="LeuE"/>
    <property type="match status" value="1"/>
</dbReference>
<dbReference type="EMBL" id="CP009962">
    <property type="protein sequence ID" value="AIY41537.1"/>
    <property type="molecule type" value="Genomic_DNA"/>
</dbReference>
<dbReference type="GO" id="GO:0005886">
    <property type="term" value="C:plasma membrane"/>
    <property type="evidence" value="ECO:0007669"/>
    <property type="project" value="UniProtKB-SubCell"/>
</dbReference>
<evidence type="ECO:0000256" key="5">
    <source>
        <dbReference type="ARBA" id="ARBA00023136"/>
    </source>
</evidence>
<keyword evidence="3 6" id="KW-0812">Transmembrane</keyword>
<sequence>MQYSPFYVKIRGLTRCGFHTVFNKLSEPSMSNINLLLGFALVAFGMVLTPGPNMIYLISRSICQGPKAGFISLAGVAAGFLFYMLCAAFGITALLFAVPLAYDILRFGGAAYLLYLAWQAIKPGGRSPFAVRDLPQDSNRKLFFMGLFTNLLNPKVALMYLALMPQFIDPHGASVLVQSLQLGVVQILISITVNSMVTLAAGSIAGFLGTRPSWLLIQRWLMGTVLAGLAVRIALQAKK</sequence>
<keyword evidence="2" id="KW-1003">Cell membrane</keyword>